<dbReference type="InterPro" id="IPR000160">
    <property type="entry name" value="GGDEF_dom"/>
</dbReference>
<dbReference type="SMART" id="SM00267">
    <property type="entry name" value="GGDEF"/>
    <property type="match status" value="1"/>
</dbReference>
<evidence type="ECO:0000256" key="1">
    <source>
        <dbReference type="SAM" id="Coils"/>
    </source>
</evidence>
<dbReference type="SUPFAM" id="SSF55073">
    <property type="entry name" value="Nucleotide cyclase"/>
    <property type="match status" value="1"/>
</dbReference>
<dbReference type="InterPro" id="IPR035965">
    <property type="entry name" value="PAS-like_dom_sf"/>
</dbReference>
<dbReference type="Pfam" id="PF00990">
    <property type="entry name" value="GGDEF"/>
    <property type="match status" value="1"/>
</dbReference>
<organism evidence="4 5">
    <name type="scientific">Aeromonas simiae</name>
    <dbReference type="NCBI Taxonomy" id="218936"/>
    <lineage>
        <taxon>Bacteria</taxon>
        <taxon>Pseudomonadati</taxon>
        <taxon>Pseudomonadota</taxon>
        <taxon>Gammaproteobacteria</taxon>
        <taxon>Aeromonadales</taxon>
        <taxon>Aeromonadaceae</taxon>
        <taxon>Aeromonas</taxon>
    </lineage>
</organism>
<dbReference type="NCBIfam" id="TIGR00254">
    <property type="entry name" value="GGDEF"/>
    <property type="match status" value="1"/>
</dbReference>
<dbReference type="RefSeq" id="WP_193002834.1">
    <property type="nucleotide sequence ID" value="NZ_CP040449.1"/>
</dbReference>
<dbReference type="Gene3D" id="3.30.450.20">
    <property type="entry name" value="PAS domain"/>
    <property type="match status" value="1"/>
</dbReference>
<dbReference type="Pfam" id="PF08447">
    <property type="entry name" value="PAS_3"/>
    <property type="match status" value="1"/>
</dbReference>
<feature type="domain" description="PAC" evidence="2">
    <location>
        <begin position="117"/>
        <end position="170"/>
    </location>
</feature>
<protein>
    <submittedName>
        <fullName evidence="4">Sensor domain-containing diguanylate cyclase</fullName>
    </submittedName>
</protein>
<dbReference type="InterPro" id="IPR001610">
    <property type="entry name" value="PAC"/>
</dbReference>
<dbReference type="AlphaFoldDB" id="A0A5J6X1P3"/>
<dbReference type="Gene3D" id="3.30.70.270">
    <property type="match status" value="1"/>
</dbReference>
<dbReference type="InterPro" id="IPR013655">
    <property type="entry name" value="PAS_fold_3"/>
</dbReference>
<evidence type="ECO:0000259" key="2">
    <source>
        <dbReference type="PROSITE" id="PS50113"/>
    </source>
</evidence>
<feature type="domain" description="GGDEF" evidence="3">
    <location>
        <begin position="197"/>
        <end position="328"/>
    </location>
</feature>
<proteinExistence type="predicted"/>
<dbReference type="InterPro" id="IPR000700">
    <property type="entry name" value="PAS-assoc_C"/>
</dbReference>
<dbReference type="EMBL" id="CP040449">
    <property type="protein sequence ID" value="QFI56421.1"/>
    <property type="molecule type" value="Genomic_DNA"/>
</dbReference>
<reference evidence="4 5" key="1">
    <citation type="submission" date="2019-05" db="EMBL/GenBank/DDBJ databases">
        <title>OXA-830, a novel chromosomally encoded expanded-spectrum class D beta-lactamase in Aeromonas simiae.</title>
        <authorList>
            <person name="Zhou W."/>
            <person name="Chen Q."/>
        </authorList>
    </citation>
    <scope>NUCLEOTIDE SEQUENCE [LARGE SCALE GENOMIC DNA]</scope>
    <source>
        <strain evidence="4 5">A6</strain>
    </source>
</reference>
<keyword evidence="1" id="KW-0175">Coiled coil</keyword>
<dbReference type="InterPro" id="IPR043128">
    <property type="entry name" value="Rev_trsase/Diguanyl_cyclase"/>
</dbReference>
<evidence type="ECO:0000259" key="3">
    <source>
        <dbReference type="PROSITE" id="PS50887"/>
    </source>
</evidence>
<dbReference type="PROSITE" id="PS50113">
    <property type="entry name" value="PAC"/>
    <property type="match status" value="1"/>
</dbReference>
<dbReference type="InterPro" id="IPR029787">
    <property type="entry name" value="Nucleotide_cyclase"/>
</dbReference>
<dbReference type="NCBIfam" id="TIGR00229">
    <property type="entry name" value="sensory_box"/>
    <property type="match status" value="1"/>
</dbReference>
<dbReference type="InterPro" id="IPR052155">
    <property type="entry name" value="Biofilm_reg_signaling"/>
</dbReference>
<dbReference type="CDD" id="cd01949">
    <property type="entry name" value="GGDEF"/>
    <property type="match status" value="1"/>
</dbReference>
<accession>A0A5J6X1P3</accession>
<sequence length="328" mass="36669">MTASEYKLRPISEGVAADGTRLIAADELTGLRAELARLEQENRQLQEKLNAALDGTGLCLWQGLVQTGELRVFNLQNFQAGDMAPHFDVWRAKLHPDDSERAQYNYFSHLAGKTPFYEAEYRTLSPQGEVTWLWDRGRVIEWDEEGRPLRIMGAHIDITQRKEYERRLAEQACRDALTGLLNRQGLRQSLGGEHLVGPAALLFIDLDDFKEINDLFGHVCGDRVLQRMGEWLHELAPQAVCGRYGGDEFVVYLAGVAEPATLAALAEVLLARVQAFAPAPGSALRVGMSIGIAVWRGELAFETALDLADRAMYQAKEQGKRAWHLLQV</sequence>
<dbReference type="PANTHER" id="PTHR44757">
    <property type="entry name" value="DIGUANYLATE CYCLASE DGCP"/>
    <property type="match status" value="1"/>
</dbReference>
<dbReference type="PANTHER" id="PTHR44757:SF2">
    <property type="entry name" value="BIOFILM ARCHITECTURE MAINTENANCE PROTEIN MBAA"/>
    <property type="match status" value="1"/>
</dbReference>
<keyword evidence="5" id="KW-1185">Reference proteome</keyword>
<dbReference type="Proteomes" id="UP000594034">
    <property type="component" value="Chromosome"/>
</dbReference>
<dbReference type="PROSITE" id="PS50887">
    <property type="entry name" value="GGDEF"/>
    <property type="match status" value="1"/>
</dbReference>
<dbReference type="KEGG" id="asim:FE240_18085"/>
<name>A0A5J6X1P3_9GAMM</name>
<gene>
    <name evidence="4" type="ORF">FE240_18085</name>
</gene>
<evidence type="ECO:0000313" key="4">
    <source>
        <dbReference type="EMBL" id="QFI56421.1"/>
    </source>
</evidence>
<dbReference type="InterPro" id="IPR000014">
    <property type="entry name" value="PAS"/>
</dbReference>
<feature type="coiled-coil region" evidence="1">
    <location>
        <begin position="21"/>
        <end position="55"/>
    </location>
</feature>
<dbReference type="SUPFAM" id="SSF55785">
    <property type="entry name" value="PYP-like sensor domain (PAS domain)"/>
    <property type="match status" value="1"/>
</dbReference>
<dbReference type="SMART" id="SM00086">
    <property type="entry name" value="PAC"/>
    <property type="match status" value="1"/>
</dbReference>
<evidence type="ECO:0000313" key="5">
    <source>
        <dbReference type="Proteomes" id="UP000594034"/>
    </source>
</evidence>